<evidence type="ECO:0008006" key="3">
    <source>
        <dbReference type="Google" id="ProtNLM"/>
    </source>
</evidence>
<dbReference type="RefSeq" id="WP_222584789.1">
    <property type="nucleotide sequence ID" value="NZ_JAHVHP010000002.1"/>
</dbReference>
<gene>
    <name evidence="1" type="ORF">KUV23_16210</name>
</gene>
<dbReference type="InterPro" id="IPR049537">
    <property type="entry name" value="RelB-like"/>
</dbReference>
<reference evidence="1 2" key="1">
    <citation type="submission" date="2021-06" db="EMBL/GenBank/DDBJ databases">
        <title>44 bacteria genomes isolated from Dapeng, Shenzhen.</title>
        <authorList>
            <person name="Zheng W."/>
            <person name="Yu S."/>
            <person name="Huang Y."/>
        </authorList>
    </citation>
    <scope>NUCLEOTIDE SEQUENCE [LARGE SCALE GENOMIC DNA]</scope>
    <source>
        <strain evidence="1 2">DP5N14-6</strain>
    </source>
</reference>
<evidence type="ECO:0000313" key="1">
    <source>
        <dbReference type="EMBL" id="MBY5952534.1"/>
    </source>
</evidence>
<dbReference type="Proteomes" id="UP000766609">
    <property type="component" value="Unassembled WGS sequence"/>
</dbReference>
<organism evidence="1 2">
    <name type="scientific">Algoriphagus marincola</name>
    <dbReference type="NCBI Taxonomy" id="264027"/>
    <lineage>
        <taxon>Bacteria</taxon>
        <taxon>Pseudomonadati</taxon>
        <taxon>Bacteroidota</taxon>
        <taxon>Cytophagia</taxon>
        <taxon>Cytophagales</taxon>
        <taxon>Cyclobacteriaceae</taxon>
        <taxon>Algoriphagus</taxon>
    </lineage>
</organism>
<keyword evidence="2" id="KW-1185">Reference proteome</keyword>
<sequence length="71" mass="8388">MISVNPKYITDKKGKKVSVILPMKDFKAILEELEELDDIRLFDEAKKEDQEFLDAEEVFKEIEEARKNEQV</sequence>
<dbReference type="Pfam" id="PF18506">
    <property type="entry name" value="RelB-like"/>
    <property type="match status" value="1"/>
</dbReference>
<proteinExistence type="predicted"/>
<evidence type="ECO:0000313" key="2">
    <source>
        <dbReference type="Proteomes" id="UP000766609"/>
    </source>
</evidence>
<name>A0ABS7N895_9BACT</name>
<comment type="caution">
    <text evidence="1">The sequence shown here is derived from an EMBL/GenBank/DDBJ whole genome shotgun (WGS) entry which is preliminary data.</text>
</comment>
<dbReference type="EMBL" id="JAHVHP010000002">
    <property type="protein sequence ID" value="MBY5952534.1"/>
    <property type="molecule type" value="Genomic_DNA"/>
</dbReference>
<accession>A0ABS7N895</accession>
<protein>
    <recommendedName>
        <fullName evidence="3">Antitoxin Phd_YefM, type II toxin-antitoxin system</fullName>
    </recommendedName>
</protein>